<dbReference type="AlphaFoldDB" id="A0AAD4EEK8"/>
<accession>A0AAD4EEK8</accession>
<evidence type="ECO:0000256" key="1">
    <source>
        <dbReference type="SAM" id="MobiDB-lite"/>
    </source>
</evidence>
<dbReference type="Pfam" id="PF18759">
    <property type="entry name" value="Plavaka"/>
    <property type="match status" value="1"/>
</dbReference>
<evidence type="ECO:0000313" key="3">
    <source>
        <dbReference type="Proteomes" id="UP001195769"/>
    </source>
</evidence>
<dbReference type="RefSeq" id="XP_041229119.1">
    <property type="nucleotide sequence ID" value="XM_041376727.1"/>
</dbReference>
<protein>
    <submittedName>
        <fullName evidence="2">Uncharacterized protein</fullName>
    </submittedName>
</protein>
<evidence type="ECO:0000313" key="2">
    <source>
        <dbReference type="EMBL" id="KAG1903544.1"/>
    </source>
</evidence>
<keyword evidence="3" id="KW-1185">Reference proteome</keyword>
<proteinExistence type="predicted"/>
<gene>
    <name evidence="2" type="ORF">F5891DRAFT_977660</name>
</gene>
<comment type="caution">
    <text evidence="2">The sequence shown here is derived from an EMBL/GenBank/DDBJ whole genome shotgun (WGS) entry which is preliminary data.</text>
</comment>
<organism evidence="2 3">
    <name type="scientific">Suillus fuscotomentosus</name>
    <dbReference type="NCBI Taxonomy" id="1912939"/>
    <lineage>
        <taxon>Eukaryota</taxon>
        <taxon>Fungi</taxon>
        <taxon>Dikarya</taxon>
        <taxon>Basidiomycota</taxon>
        <taxon>Agaricomycotina</taxon>
        <taxon>Agaricomycetes</taxon>
        <taxon>Agaricomycetidae</taxon>
        <taxon>Boletales</taxon>
        <taxon>Suillineae</taxon>
        <taxon>Suillaceae</taxon>
        <taxon>Suillus</taxon>
    </lineage>
</organism>
<reference evidence="2" key="1">
    <citation type="journal article" date="2020" name="New Phytol.">
        <title>Comparative genomics reveals dynamic genome evolution in host specialist ectomycorrhizal fungi.</title>
        <authorList>
            <person name="Lofgren L.A."/>
            <person name="Nguyen N.H."/>
            <person name="Vilgalys R."/>
            <person name="Ruytinx J."/>
            <person name="Liao H.L."/>
            <person name="Branco S."/>
            <person name="Kuo A."/>
            <person name="LaButti K."/>
            <person name="Lipzen A."/>
            <person name="Andreopoulos W."/>
            <person name="Pangilinan J."/>
            <person name="Riley R."/>
            <person name="Hundley H."/>
            <person name="Na H."/>
            <person name="Barry K."/>
            <person name="Grigoriev I.V."/>
            <person name="Stajich J.E."/>
            <person name="Kennedy P.G."/>
        </authorList>
    </citation>
    <scope>NUCLEOTIDE SEQUENCE</scope>
    <source>
        <strain evidence="2">FC203</strain>
    </source>
</reference>
<dbReference type="Proteomes" id="UP001195769">
    <property type="component" value="Unassembled WGS sequence"/>
</dbReference>
<dbReference type="GeneID" id="64671025"/>
<feature type="compositionally biased region" description="Polar residues" evidence="1">
    <location>
        <begin position="1"/>
        <end position="12"/>
    </location>
</feature>
<feature type="region of interest" description="Disordered" evidence="1">
    <location>
        <begin position="285"/>
        <end position="313"/>
    </location>
</feature>
<dbReference type="InterPro" id="IPR041078">
    <property type="entry name" value="Plavaka"/>
</dbReference>
<dbReference type="EMBL" id="JABBWK010000012">
    <property type="protein sequence ID" value="KAG1903544.1"/>
    <property type="molecule type" value="Genomic_DNA"/>
</dbReference>
<feature type="region of interest" description="Disordered" evidence="1">
    <location>
        <begin position="1"/>
        <end position="33"/>
    </location>
</feature>
<sequence length="376" mass="42575">MHSYSFTRSGQAPHSRCASVQEVEDEEAPSPFKNDFPHADIHELLAPDLLHQLIKGTFKDHLVEWVGKYLEREYGKAGAAEIMDDIDQRIAVAPSFPGLWRFPQGHRFSQWTGDDSKALMKVYLPAIEGHVPDDVVQAFQAFLEFCYIVCTNIITDDTLTELRDALKHFHRYRTIFQTIGVRFDISLPRQHSLVHYEILVRMFGAPNGLCSSITESKHIKAVKKLWRCSSKHKALSQMLLTNQHLDKIAAARVDFHLRGMFKGSCAFSYYNSFFNNCFNPKDDNSTESDIDNNNHEAQWPEKTNPLTKEADDYDNVEDDGVVDDEDIIADIHADDNHSSTDVPLRDCPSFTGHIKIFHSASATFIAPSDPSGITGM</sequence>
<name>A0AAD4EEK8_9AGAM</name>